<dbReference type="InterPro" id="IPR002126">
    <property type="entry name" value="Cadherin-like_dom"/>
</dbReference>
<dbReference type="GO" id="GO:0000902">
    <property type="term" value="P:cell morphogenesis"/>
    <property type="evidence" value="ECO:0007669"/>
    <property type="project" value="TreeGrafter"/>
</dbReference>
<evidence type="ECO:0000313" key="13">
    <source>
        <dbReference type="Proteomes" id="UP000282613"/>
    </source>
</evidence>
<evidence type="ECO:0000256" key="6">
    <source>
        <dbReference type="PROSITE-ProRule" id="PRU00043"/>
    </source>
</evidence>
<dbReference type="SMART" id="SM00112">
    <property type="entry name" value="CA"/>
    <property type="match status" value="10"/>
</dbReference>
<keyword evidence="8" id="KW-0812">Transmembrane</keyword>
<feature type="disulfide bond" evidence="7">
    <location>
        <begin position="1794"/>
        <end position="1811"/>
    </location>
</feature>
<dbReference type="EMBL" id="UYRS01018465">
    <property type="protein sequence ID" value="VDK36063.1"/>
    <property type="molecule type" value="Genomic_DNA"/>
</dbReference>
<dbReference type="CDD" id="cd11304">
    <property type="entry name" value="Cadherin_repeat"/>
    <property type="match status" value="10"/>
</dbReference>
<comment type="subcellular location">
    <subcellularLocation>
        <location evidence="1">Membrane</location>
    </subcellularLocation>
</comment>
<evidence type="ECO:0000313" key="14">
    <source>
        <dbReference type="WBParaSite" id="TASK_0000605701-mRNA-1"/>
    </source>
</evidence>
<feature type="domain" description="Laminin G" evidence="9">
    <location>
        <begin position="2098"/>
        <end position="2305"/>
    </location>
</feature>
<dbReference type="Pfam" id="PF02210">
    <property type="entry name" value="Laminin_G_2"/>
    <property type="match status" value="2"/>
</dbReference>
<name>A0A158R8T3_TAEAS</name>
<dbReference type="GO" id="GO:0005912">
    <property type="term" value="C:adherens junction"/>
    <property type="evidence" value="ECO:0007669"/>
    <property type="project" value="TreeGrafter"/>
</dbReference>
<accession>A0A158R8T3</accession>
<dbReference type="WBParaSite" id="TASK_0000605701-mRNA-1">
    <property type="protein sequence ID" value="TASK_0000605701-mRNA-1"/>
    <property type="gene ID" value="TASK_0000605701"/>
</dbReference>
<dbReference type="CDD" id="cd00110">
    <property type="entry name" value="LamG"/>
    <property type="match status" value="2"/>
</dbReference>
<reference evidence="14" key="1">
    <citation type="submission" date="2016-04" db="UniProtKB">
        <authorList>
            <consortium name="WormBaseParasite"/>
        </authorList>
    </citation>
    <scope>IDENTIFICATION</scope>
</reference>
<dbReference type="SMART" id="SM00181">
    <property type="entry name" value="EGF"/>
    <property type="match status" value="2"/>
</dbReference>
<dbReference type="PANTHER" id="PTHR24027">
    <property type="entry name" value="CADHERIN-23"/>
    <property type="match status" value="1"/>
</dbReference>
<dbReference type="GO" id="GO:0034332">
    <property type="term" value="P:adherens junction organization"/>
    <property type="evidence" value="ECO:0007669"/>
    <property type="project" value="TreeGrafter"/>
</dbReference>
<feature type="domain" description="Cadherin" evidence="11">
    <location>
        <begin position="964"/>
        <end position="1067"/>
    </location>
</feature>
<dbReference type="InterPro" id="IPR000742">
    <property type="entry name" value="EGF"/>
</dbReference>
<evidence type="ECO:0000256" key="4">
    <source>
        <dbReference type="ARBA" id="ARBA00023136"/>
    </source>
</evidence>
<reference evidence="12 13" key="2">
    <citation type="submission" date="2018-11" db="EMBL/GenBank/DDBJ databases">
        <authorList>
            <consortium name="Pathogen Informatics"/>
        </authorList>
    </citation>
    <scope>NUCLEOTIDE SEQUENCE [LARGE SCALE GENOMIC DNA]</scope>
</reference>
<dbReference type="PANTHER" id="PTHR24027:SF438">
    <property type="entry name" value="CADHERIN 23"/>
    <property type="match status" value="1"/>
</dbReference>
<evidence type="ECO:0000256" key="7">
    <source>
        <dbReference type="PROSITE-ProRule" id="PRU00076"/>
    </source>
</evidence>
<dbReference type="GO" id="GO:0044331">
    <property type="term" value="P:cell-cell adhesion mediated by cadherin"/>
    <property type="evidence" value="ECO:0007669"/>
    <property type="project" value="TreeGrafter"/>
</dbReference>
<keyword evidence="8" id="KW-1133">Transmembrane helix</keyword>
<feature type="domain" description="Cadherin" evidence="11">
    <location>
        <begin position="748"/>
        <end position="865"/>
    </location>
</feature>
<dbReference type="GO" id="GO:0045296">
    <property type="term" value="F:cadherin binding"/>
    <property type="evidence" value="ECO:0007669"/>
    <property type="project" value="TreeGrafter"/>
</dbReference>
<dbReference type="SUPFAM" id="SSF57196">
    <property type="entry name" value="EGF/Laminin"/>
    <property type="match status" value="1"/>
</dbReference>
<gene>
    <name evidence="12" type="ORF">TASK_LOCUS6058</name>
</gene>
<feature type="disulfide bond" evidence="7">
    <location>
        <begin position="1813"/>
        <end position="1822"/>
    </location>
</feature>
<keyword evidence="5 7" id="KW-1015">Disulfide bond</keyword>
<dbReference type="PROSITE" id="PS50025">
    <property type="entry name" value="LAM_G_DOMAIN"/>
    <property type="match status" value="2"/>
</dbReference>
<dbReference type="GO" id="GO:0008013">
    <property type="term" value="F:beta-catenin binding"/>
    <property type="evidence" value="ECO:0007669"/>
    <property type="project" value="TreeGrafter"/>
</dbReference>
<feature type="domain" description="Cadherin" evidence="11">
    <location>
        <begin position="63"/>
        <end position="169"/>
    </location>
</feature>
<dbReference type="Gene3D" id="2.60.120.200">
    <property type="match status" value="2"/>
</dbReference>
<dbReference type="GO" id="GO:0016342">
    <property type="term" value="C:catenin complex"/>
    <property type="evidence" value="ECO:0007669"/>
    <property type="project" value="TreeGrafter"/>
</dbReference>
<dbReference type="SUPFAM" id="SSF49899">
    <property type="entry name" value="Concanavalin A-like lectins/glucanases"/>
    <property type="match status" value="2"/>
</dbReference>
<dbReference type="PROSITE" id="PS01186">
    <property type="entry name" value="EGF_2"/>
    <property type="match status" value="1"/>
</dbReference>
<dbReference type="InterPro" id="IPR001791">
    <property type="entry name" value="Laminin_G"/>
</dbReference>
<dbReference type="GO" id="GO:0007156">
    <property type="term" value="P:homophilic cell adhesion via plasma membrane adhesion molecules"/>
    <property type="evidence" value="ECO:0007669"/>
    <property type="project" value="InterPro"/>
</dbReference>
<feature type="domain" description="EGF-like" evidence="10">
    <location>
        <begin position="1784"/>
        <end position="1823"/>
    </location>
</feature>
<dbReference type="InterPro" id="IPR013320">
    <property type="entry name" value="ConA-like_dom_sf"/>
</dbReference>
<dbReference type="InterPro" id="IPR039808">
    <property type="entry name" value="Cadherin"/>
</dbReference>
<proteinExistence type="predicted"/>
<dbReference type="GO" id="GO:0005509">
    <property type="term" value="F:calcium ion binding"/>
    <property type="evidence" value="ECO:0007669"/>
    <property type="project" value="UniProtKB-UniRule"/>
</dbReference>
<comment type="caution">
    <text evidence="7">Lacks conserved residue(s) required for the propagation of feature annotation.</text>
</comment>
<dbReference type="Gene3D" id="2.10.25.10">
    <property type="entry name" value="Laminin"/>
    <property type="match status" value="2"/>
</dbReference>
<evidence type="ECO:0000313" key="12">
    <source>
        <dbReference type="EMBL" id="VDK36063.1"/>
    </source>
</evidence>
<dbReference type="STRING" id="60517.A0A158R8T3"/>
<keyword evidence="7" id="KW-0245">EGF-like domain</keyword>
<dbReference type="OrthoDB" id="6079678at2759"/>
<dbReference type="Pfam" id="PF00028">
    <property type="entry name" value="Cadherin"/>
    <property type="match status" value="1"/>
</dbReference>
<evidence type="ECO:0000256" key="8">
    <source>
        <dbReference type="SAM" id="Phobius"/>
    </source>
</evidence>
<dbReference type="Proteomes" id="UP000282613">
    <property type="component" value="Unassembled WGS sequence"/>
</dbReference>
<evidence type="ECO:0000256" key="5">
    <source>
        <dbReference type="ARBA" id="ARBA00023157"/>
    </source>
</evidence>
<feature type="disulfide bond" evidence="7">
    <location>
        <begin position="2389"/>
        <end position="2398"/>
    </location>
</feature>
<evidence type="ECO:0000256" key="3">
    <source>
        <dbReference type="ARBA" id="ARBA00022837"/>
    </source>
</evidence>
<feature type="domain" description="Cadherin" evidence="11">
    <location>
        <begin position="179"/>
        <end position="279"/>
    </location>
</feature>
<feature type="domain" description="Cadherin" evidence="11">
    <location>
        <begin position="532"/>
        <end position="623"/>
    </location>
</feature>
<evidence type="ECO:0000259" key="10">
    <source>
        <dbReference type="PROSITE" id="PS50026"/>
    </source>
</evidence>
<feature type="domain" description="Cadherin" evidence="11">
    <location>
        <begin position="402"/>
        <end position="511"/>
    </location>
</feature>
<dbReference type="GO" id="GO:0016477">
    <property type="term" value="P:cell migration"/>
    <property type="evidence" value="ECO:0007669"/>
    <property type="project" value="TreeGrafter"/>
</dbReference>
<evidence type="ECO:0000256" key="2">
    <source>
        <dbReference type="ARBA" id="ARBA00022737"/>
    </source>
</evidence>
<dbReference type="SUPFAM" id="SSF49313">
    <property type="entry name" value="Cadherin-like"/>
    <property type="match status" value="9"/>
</dbReference>
<feature type="domain" description="Laminin G" evidence="9">
    <location>
        <begin position="1824"/>
        <end position="2043"/>
    </location>
</feature>
<evidence type="ECO:0000256" key="1">
    <source>
        <dbReference type="ARBA" id="ARBA00004370"/>
    </source>
</evidence>
<sequence length="2483" mass="270543">VTTESSSFFLKGVITTVGKAHFPANHVYKLSIRVVDLNADKPETSFADMPLWVYTSFQPVAFPAPIFQFNYSEELVAETIVGYIPARSLNSLNEKISFTVLRGPDSSKEPVRIDNGGDGRITVKRYYDYETLLDHSWSYLIEARVHNGFSATALMVVNIIDTNDNPPFFELAEYQSELILETVQVGTVVLEVTPGDRDTLPANRVYNYRLQGADMAKFRVVGTPESSAQIMTADQLRFADLPIGRPFYEFELVASDESASASTLIRVMVQNANVNPPNIIPLGPLEIFRQRAVGTLPFAQICATDEDGGNIKYFFVETVTNRPLDKQDSFKIDAITGEISLISMPELKTYTLLVGAMDDGTCPGCPPSGKSLRSEPVEIIVKVLDQNFVAPKFIKCPAIMPLEELAPAGTIIGEVAATDEDDPVLAATLLRYELIGNAVFARPNLYLQVNQETGSISNVKPLLRTADQFGGVLPDQLYFTVAVYDWGVPKLKSLCNFRMEIKDINNYPPQFDPINYTAFVQQFYDFSQYPTTPILQVFAVDLDQAGTANAEIIYELEARNVTSFSINQTTGEIVVNGALFNSFYTFEVRAKNPVPLVGTWRTWQFATVTVIAFNTPELLPPVIKIEFAVQKFREDSDNQELARIVAMPWPGATYDYSIAHIPGDFEQTGWINSPPPFTSKIVYPSPERPTLSIYSGSNFLYQRVHRYIVRVRACQQPTDPVYGDICADVVMTFELEDVNNMVPQFIDQLSLSEVGLPENSPVGTEVLKLFAVDLDPTPNFNKVKYSLMQTTDAANFEIKGDLLVTTTTQLDFEKKKNYVLKVKAEDSDLSSLQEAILFNHYVHAFSAELPLTVFLLDQNDQCPQFVSTTRDFSALESTNLGSVIGAIEVNDADTTSVLVYTMKGSLFDFAINSSSGEILVVRPLALATAYNQTYVVSVNDGVHEVNKSVMIKILSSNERLPEFTQSVYTNVVTELSIVKASGLANQPSASDPNELKQVKYSISGYFINYFSIDPNTGSLSIVRGMPRDKPVGQPVFSISVVANNQRGYAYAVVRIYLEDINNQYPRWPFPNSMVACPENSAVGLECATFLAPDADFGINAASTYRATESNQNFLITEAGSLTPLTSFDYEAETLPAQYISIVATNKVPAANGGQLFTATGTLTVVITDVNDLPPTIVGGQKFDITVTESTNVGVEFFEIFIEDGDISDWGKHSCVLSTKNSYFDVVYSSTIEACGIRPLQKLSVETQPPVPPEPQNLTIIVFDSDLIHTATCQVRITVTASNVKPPDINLQPTSGPGELVDGTSGLLTLVNLVTSESVWFHLDSKSSAGGIFGIDAISDQSARVQLISRLNRDTLLDLLNDPTTSPVPSPILPSSTDGRVRWPLIVNVNDRQEPSLTSTTTMTLTVITKGPVLKSDALEGYTVADNSPADTLIVPNKIKAVDLDYPDQGASISYEIGTQSAQAFKLFKIVNQTEGKFTLGLRTALSRETEGMSCFPVPIVAILPHLTRTATSTLTVTVTTSKPPAPSNARGSLDAFIPSVFVLNGAISFRVNDDGLLYLLTASPPGKFSVKAGVATRFDSSLPNASSEISVQINWLPSSAFTNGILIRVDKATLSWFVNQANIFTSTPRERLINALAKKLETSMESFTVFPANSIGEALNVFVGIHASPFEVPGRIIDTILNDADLYNTALRDSNSSLQVGLAPTVNGLAGSVDMQCATEAAAVSVCNRRGCRSRLKTPNIPSEADASAGLTSSAPGVSAIGPVIEASVDCWCNGGDPQPLKQEPINCLSPDACLNGGFCSVEPGTQTIICECPSGFTGPRCEQTQLFFPQSGYAWAPNIGSCTRLHVQFSFKTPSTNERAGLIMYAGPISQSATNLKTHDFVGLQVEPGGRQLKLAYSLGVAGLLASTFTVNTRLDDDSWHQIDLILLQSVINTEMVLMVDACRLSGGTEQENGLENAPNLGDCLFSLPYNNGVDQALNVGQWPLQLGGRKLISGVNLYPTEMTTNSLPAGSAFKHILVNGELWNLVQFAPNQKALPAPSVCLDVKGRDVCAPNVSRPFTFVKFVGKGVCWESNGRAKCACKAGFRENDGKCSPSEFSVELGPHPSYLELTSRREWLDQVQTEVSFDFRTRSSDGTLVYLGGPEPNFYHNSSMDIHLSKTRLKVTVNMGNFDVLTVSPARTNFNDGAWHHVRVHRSLSSILVEVDEGAGRGLSAFLPLNPTSNFLKFSIGTKILIGARRDFLPDSPPLADNEVRPSASSIGDTCFRDLRLNNAWYPLNQAEIKAAGTAGYVTSIKGFGANRNACSGLTPCPSDAQCPGELSCVPTWKPPASYMCLAVNSVFLIRCKSGCIEEPGNRCYCLAICSRFPCQNGGTCRPSARDSRGFVCICPPTHFGLYCEEEIMRAGLTVGAFVGIVLAVLAFVGKHILCCFYCSGLIVGVVIWRCRRKHAPPQISPDKDLREHVMPYAEQAGRAIHSLSSQCS</sequence>
<keyword evidence="3 6" id="KW-0106">Calcium</keyword>
<dbReference type="PROSITE" id="PS50026">
    <property type="entry name" value="EGF_3"/>
    <property type="match status" value="2"/>
</dbReference>
<keyword evidence="2" id="KW-0677">Repeat</keyword>
<evidence type="ECO:0000259" key="11">
    <source>
        <dbReference type="PROSITE" id="PS50268"/>
    </source>
</evidence>
<organism evidence="14">
    <name type="scientific">Taenia asiatica</name>
    <name type="common">Asian tapeworm</name>
    <dbReference type="NCBI Taxonomy" id="60517"/>
    <lineage>
        <taxon>Eukaryota</taxon>
        <taxon>Metazoa</taxon>
        <taxon>Spiralia</taxon>
        <taxon>Lophotrochozoa</taxon>
        <taxon>Platyhelminthes</taxon>
        <taxon>Cestoda</taxon>
        <taxon>Eucestoda</taxon>
        <taxon>Cyclophyllidea</taxon>
        <taxon>Taeniidae</taxon>
        <taxon>Taenia</taxon>
    </lineage>
</organism>
<keyword evidence="4 8" id="KW-0472">Membrane</keyword>
<dbReference type="PROSITE" id="PS00022">
    <property type="entry name" value="EGF_1"/>
    <property type="match status" value="2"/>
</dbReference>
<feature type="transmembrane region" description="Helical" evidence="8">
    <location>
        <begin position="2410"/>
        <end position="2443"/>
    </location>
</feature>
<feature type="domain" description="Cadherin" evidence="11">
    <location>
        <begin position="294"/>
        <end position="393"/>
    </location>
</feature>
<feature type="domain" description="Cadherin" evidence="11">
    <location>
        <begin position="866"/>
        <end position="963"/>
    </location>
</feature>
<dbReference type="Gene3D" id="2.60.40.60">
    <property type="entry name" value="Cadherins"/>
    <property type="match status" value="11"/>
</dbReference>
<dbReference type="SMART" id="SM00282">
    <property type="entry name" value="LamG"/>
    <property type="match status" value="2"/>
</dbReference>
<evidence type="ECO:0000259" key="9">
    <source>
        <dbReference type="PROSITE" id="PS50025"/>
    </source>
</evidence>
<dbReference type="InterPro" id="IPR020894">
    <property type="entry name" value="Cadherin_CS"/>
</dbReference>
<dbReference type="PROSITE" id="PS50268">
    <property type="entry name" value="CADHERIN_2"/>
    <property type="match status" value="10"/>
</dbReference>
<dbReference type="Pfam" id="PF00008">
    <property type="entry name" value="EGF"/>
    <property type="match status" value="1"/>
</dbReference>
<dbReference type="PROSITE" id="PS00232">
    <property type="entry name" value="CADHERIN_1"/>
    <property type="match status" value="1"/>
</dbReference>
<dbReference type="GO" id="GO:0007043">
    <property type="term" value="P:cell-cell junction assembly"/>
    <property type="evidence" value="ECO:0007669"/>
    <property type="project" value="TreeGrafter"/>
</dbReference>
<keyword evidence="13" id="KW-1185">Reference proteome</keyword>
<protein>
    <submittedName>
        <fullName evidence="14">Cadherin</fullName>
    </submittedName>
</protein>
<dbReference type="PRINTS" id="PR00205">
    <property type="entry name" value="CADHERIN"/>
</dbReference>
<dbReference type="GO" id="GO:0016339">
    <property type="term" value="P:calcium-dependent cell-cell adhesion via plasma membrane cell adhesion molecules"/>
    <property type="evidence" value="ECO:0007669"/>
    <property type="project" value="TreeGrafter"/>
</dbReference>
<feature type="domain" description="Cadherin" evidence="11">
    <location>
        <begin position="1077"/>
        <end position="1176"/>
    </location>
</feature>
<dbReference type="CDD" id="cd00054">
    <property type="entry name" value="EGF_CA"/>
    <property type="match status" value="2"/>
</dbReference>
<feature type="domain" description="EGF-like" evidence="10">
    <location>
        <begin position="2361"/>
        <end position="2399"/>
    </location>
</feature>
<feature type="domain" description="Cadherin" evidence="11">
    <location>
        <begin position="1415"/>
        <end position="1528"/>
    </location>
</feature>
<dbReference type="InterPro" id="IPR015919">
    <property type="entry name" value="Cadherin-like_sf"/>
</dbReference>